<feature type="transmembrane region" description="Helical" evidence="6">
    <location>
        <begin position="202"/>
        <end position="228"/>
    </location>
</feature>
<dbReference type="InterPro" id="IPR017039">
    <property type="entry name" value="Virul_fac_BrkB"/>
</dbReference>
<evidence type="ECO:0000256" key="1">
    <source>
        <dbReference type="ARBA" id="ARBA00004651"/>
    </source>
</evidence>
<dbReference type="PANTHER" id="PTHR30213:SF0">
    <property type="entry name" value="UPF0761 MEMBRANE PROTEIN YIHY"/>
    <property type="match status" value="1"/>
</dbReference>
<evidence type="ECO:0000313" key="8">
    <source>
        <dbReference type="Proteomes" id="UP000709466"/>
    </source>
</evidence>
<keyword evidence="2" id="KW-1003">Cell membrane</keyword>
<sequence length="290" mass="31447">MHLKKLAKELVEIYIESGLDMVAAGIAFYGMFSIFPAVAASIAIFGLIADPSVINDQLQLLHGVIPSDVFDIFQKQINSLLAAEDTALGWTTVVSVGLATWSARAGVASLIRGLNAIQGVPPRTGLWAILASIMLTVSLLAVALIALALVVVVPIVLNFIPYARQWGFTIALIRWGVALFVLLAALSILYRFGPNTTRRFRVGWLTPGAVLTVVFWLLASWGFSFYLANFGRYNEVYGSLGAVVAMLMWLYISSFLILLGAALNIAWLRSGIEELEVSKIGRRKKATSGT</sequence>
<feature type="transmembrane region" description="Helical" evidence="6">
    <location>
        <begin position="21"/>
        <end position="48"/>
    </location>
</feature>
<dbReference type="PANTHER" id="PTHR30213">
    <property type="entry name" value="INNER MEMBRANE PROTEIN YHJD"/>
    <property type="match status" value="1"/>
</dbReference>
<evidence type="ECO:0000256" key="3">
    <source>
        <dbReference type="ARBA" id="ARBA00022692"/>
    </source>
</evidence>
<keyword evidence="3 6" id="KW-0812">Transmembrane</keyword>
<comment type="caution">
    <text evidence="7">The sequence shown here is derived from an EMBL/GenBank/DDBJ whole genome shotgun (WGS) entry which is preliminary data.</text>
</comment>
<proteinExistence type="predicted"/>
<dbReference type="NCBIfam" id="TIGR00765">
    <property type="entry name" value="yihY_not_rbn"/>
    <property type="match status" value="1"/>
</dbReference>
<reference evidence="7 8" key="1">
    <citation type="submission" date="2020-03" db="EMBL/GenBank/DDBJ databases">
        <title>Bacterial isolates of synthetic phycosphere.</title>
        <authorList>
            <person name="Fu H."/>
            <person name="Moran M.A."/>
        </authorList>
    </citation>
    <scope>NUCLEOTIDE SEQUENCE [LARGE SCALE GENOMIC DNA]</scope>
    <source>
        <strain evidence="7 8">HF1</strain>
    </source>
</reference>
<evidence type="ECO:0000256" key="4">
    <source>
        <dbReference type="ARBA" id="ARBA00022989"/>
    </source>
</evidence>
<dbReference type="Proteomes" id="UP000709466">
    <property type="component" value="Unassembled WGS sequence"/>
</dbReference>
<accession>A0ABX0VTM6</accession>
<keyword evidence="8" id="KW-1185">Reference proteome</keyword>
<name>A0ABX0VTM6_9RHOB</name>
<dbReference type="EMBL" id="JAATOP010000001">
    <property type="protein sequence ID" value="NIY71354.1"/>
    <property type="molecule type" value="Genomic_DNA"/>
</dbReference>
<evidence type="ECO:0000256" key="6">
    <source>
        <dbReference type="SAM" id="Phobius"/>
    </source>
</evidence>
<dbReference type="Pfam" id="PF03631">
    <property type="entry name" value="Virul_fac_BrkB"/>
    <property type="match status" value="1"/>
</dbReference>
<keyword evidence="5 6" id="KW-0472">Membrane</keyword>
<organism evidence="7 8">
    <name type="scientific">Marivivens donghaensis</name>
    <dbReference type="NCBI Taxonomy" id="1699413"/>
    <lineage>
        <taxon>Bacteria</taxon>
        <taxon>Pseudomonadati</taxon>
        <taxon>Pseudomonadota</taxon>
        <taxon>Alphaproteobacteria</taxon>
        <taxon>Rhodobacterales</taxon>
        <taxon>Paracoccaceae</taxon>
        <taxon>Marivivens group</taxon>
        <taxon>Marivivens</taxon>
    </lineage>
</organism>
<protein>
    <submittedName>
        <fullName evidence="7">YihY/virulence factor BrkB family protein</fullName>
    </submittedName>
</protein>
<dbReference type="PIRSF" id="PIRSF035875">
    <property type="entry name" value="RNase_BN"/>
    <property type="match status" value="1"/>
</dbReference>
<feature type="transmembrane region" description="Helical" evidence="6">
    <location>
        <begin position="248"/>
        <end position="268"/>
    </location>
</feature>
<evidence type="ECO:0000256" key="2">
    <source>
        <dbReference type="ARBA" id="ARBA00022475"/>
    </source>
</evidence>
<evidence type="ECO:0000256" key="5">
    <source>
        <dbReference type="ARBA" id="ARBA00023136"/>
    </source>
</evidence>
<keyword evidence="4 6" id="KW-1133">Transmembrane helix</keyword>
<evidence type="ECO:0000313" key="7">
    <source>
        <dbReference type="EMBL" id="NIY71354.1"/>
    </source>
</evidence>
<feature type="transmembrane region" description="Helical" evidence="6">
    <location>
        <begin position="166"/>
        <end position="190"/>
    </location>
</feature>
<gene>
    <name evidence="7" type="ORF">HCZ30_02775</name>
</gene>
<comment type="subcellular location">
    <subcellularLocation>
        <location evidence="1">Cell membrane</location>
        <topology evidence="1">Multi-pass membrane protein</topology>
    </subcellularLocation>
</comment>
<feature type="transmembrane region" description="Helical" evidence="6">
    <location>
        <begin position="127"/>
        <end position="160"/>
    </location>
</feature>
<dbReference type="RefSeq" id="WP_167636229.1">
    <property type="nucleotide sequence ID" value="NZ_JAATOP010000001.1"/>
</dbReference>